<dbReference type="Gene3D" id="3.40.33.10">
    <property type="entry name" value="CAP"/>
    <property type="match status" value="2"/>
</dbReference>
<dbReference type="PANTHER" id="PTHR10334">
    <property type="entry name" value="CYSTEINE-RICH SECRETORY PROTEIN-RELATED"/>
    <property type="match status" value="1"/>
</dbReference>
<dbReference type="InterPro" id="IPR035940">
    <property type="entry name" value="CAP_sf"/>
</dbReference>
<gene>
    <name evidence="3" type="ORF">OTU49_016720</name>
</gene>
<protein>
    <recommendedName>
        <fullName evidence="2">SCP domain-containing protein</fullName>
    </recommendedName>
</protein>
<dbReference type="PROSITE" id="PS01009">
    <property type="entry name" value="CRISP_1"/>
    <property type="match status" value="2"/>
</dbReference>
<dbReference type="CDD" id="cd05382">
    <property type="entry name" value="CAP_GAPR1-like"/>
    <property type="match status" value="2"/>
</dbReference>
<dbReference type="PRINTS" id="PR00837">
    <property type="entry name" value="V5TPXLIKE"/>
</dbReference>
<evidence type="ECO:0000313" key="3">
    <source>
        <dbReference type="EMBL" id="KAK8747263.1"/>
    </source>
</evidence>
<dbReference type="PRINTS" id="PR00838">
    <property type="entry name" value="V5ALLERGEN"/>
</dbReference>
<feature type="region of interest" description="Disordered" evidence="1">
    <location>
        <begin position="1"/>
        <end position="27"/>
    </location>
</feature>
<dbReference type="InterPro" id="IPR014044">
    <property type="entry name" value="CAP_dom"/>
</dbReference>
<sequence length="464" mass="51292">MPLLDQGNLGLRMPRTRMGKTKTETTTRTFTKNGTRYEETVEVVTKEDSDGNVTKTTKTTTKALDPYSTTEMAAAINDPKTSRKGHRKSSSSSSSPSPDRAKSSGASAKETGKSSKSGFRIKLRSGKTDDGDSSDDDDDFAKGVHKKVNHYRSKHGVSNLKLNKEMNKYAKEWAKKMAADDALSHRPDSKYGENVFCLSSNTKDFKVKADQVVDKWYDESKEHKFGVEPQGTVLKSGHFTQMVWKDTKQMGVGKARSAAGTKVFVVANFDPQGNWMGQFADQVPPVGGFPKPASSGKTSLFSSKTHKSSSDSDSSDDDDFAEECLKSHNNYRAKHGAPPLKLSKKLSKYAHEWAQTIAKKDVLQHRQNNSYGENLYCAWSSNPKHMIKGSEAVESWYQEIKDFTFGREPSDLRAGHFTQVVWLDSEELGVATARSKSGKIYVVANYSPAGNFVGSFATKVPRPK</sequence>
<dbReference type="InterPro" id="IPR002413">
    <property type="entry name" value="V5_allergen-like"/>
</dbReference>
<keyword evidence="4" id="KW-1185">Reference proteome</keyword>
<dbReference type="AlphaFoldDB" id="A0AAW0Y6G9"/>
<evidence type="ECO:0000313" key="4">
    <source>
        <dbReference type="Proteomes" id="UP001445076"/>
    </source>
</evidence>
<evidence type="ECO:0000256" key="1">
    <source>
        <dbReference type="SAM" id="MobiDB-lite"/>
    </source>
</evidence>
<accession>A0AAW0Y6G9</accession>
<dbReference type="FunFam" id="3.40.33.10:FF:000002">
    <property type="entry name" value="Golgi-associated plant pathogenesis-related protein 1"/>
    <property type="match status" value="2"/>
</dbReference>
<feature type="region of interest" description="Disordered" evidence="1">
    <location>
        <begin position="280"/>
        <end position="321"/>
    </location>
</feature>
<evidence type="ECO:0000259" key="2">
    <source>
        <dbReference type="SMART" id="SM00198"/>
    </source>
</evidence>
<dbReference type="InterPro" id="IPR034113">
    <property type="entry name" value="SCP_GAPR1-like"/>
</dbReference>
<dbReference type="GO" id="GO:0005576">
    <property type="term" value="C:extracellular region"/>
    <property type="evidence" value="ECO:0007669"/>
    <property type="project" value="InterPro"/>
</dbReference>
<name>A0AAW0Y6G9_CHEQU</name>
<feature type="domain" description="SCP" evidence="2">
    <location>
        <begin position="319"/>
        <end position="454"/>
    </location>
</feature>
<organism evidence="3 4">
    <name type="scientific">Cherax quadricarinatus</name>
    <name type="common">Australian red claw crayfish</name>
    <dbReference type="NCBI Taxonomy" id="27406"/>
    <lineage>
        <taxon>Eukaryota</taxon>
        <taxon>Metazoa</taxon>
        <taxon>Ecdysozoa</taxon>
        <taxon>Arthropoda</taxon>
        <taxon>Crustacea</taxon>
        <taxon>Multicrustacea</taxon>
        <taxon>Malacostraca</taxon>
        <taxon>Eumalacostraca</taxon>
        <taxon>Eucarida</taxon>
        <taxon>Decapoda</taxon>
        <taxon>Pleocyemata</taxon>
        <taxon>Astacidea</taxon>
        <taxon>Parastacoidea</taxon>
        <taxon>Parastacidae</taxon>
        <taxon>Cherax</taxon>
    </lineage>
</organism>
<dbReference type="EMBL" id="JARKIK010000015">
    <property type="protein sequence ID" value="KAK8747263.1"/>
    <property type="molecule type" value="Genomic_DNA"/>
</dbReference>
<proteinExistence type="predicted"/>
<dbReference type="InterPro" id="IPR001283">
    <property type="entry name" value="CRISP-related"/>
</dbReference>
<reference evidence="3 4" key="1">
    <citation type="journal article" date="2024" name="BMC Genomics">
        <title>Genome assembly of redclaw crayfish (Cherax quadricarinatus) provides insights into its immune adaptation and hypoxia tolerance.</title>
        <authorList>
            <person name="Liu Z."/>
            <person name="Zheng J."/>
            <person name="Li H."/>
            <person name="Fang K."/>
            <person name="Wang S."/>
            <person name="He J."/>
            <person name="Zhou D."/>
            <person name="Weng S."/>
            <person name="Chi M."/>
            <person name="Gu Z."/>
            <person name="He J."/>
            <person name="Li F."/>
            <person name="Wang M."/>
        </authorList>
    </citation>
    <scope>NUCLEOTIDE SEQUENCE [LARGE SCALE GENOMIC DNA]</scope>
    <source>
        <strain evidence="3">ZL_2023a</strain>
    </source>
</reference>
<dbReference type="SMART" id="SM00198">
    <property type="entry name" value="SCP"/>
    <property type="match status" value="2"/>
</dbReference>
<dbReference type="SUPFAM" id="SSF55797">
    <property type="entry name" value="PR-1-like"/>
    <property type="match status" value="2"/>
</dbReference>
<dbReference type="InterPro" id="IPR018244">
    <property type="entry name" value="Allrgn_V5/Tpx1_CS"/>
</dbReference>
<comment type="caution">
    <text evidence="3">The sequence shown here is derived from an EMBL/GenBank/DDBJ whole genome shotgun (WGS) entry which is preliminary data.</text>
</comment>
<dbReference type="Pfam" id="PF00188">
    <property type="entry name" value="CAP"/>
    <property type="match status" value="2"/>
</dbReference>
<dbReference type="Proteomes" id="UP001445076">
    <property type="component" value="Unassembled WGS sequence"/>
</dbReference>
<feature type="region of interest" description="Disordered" evidence="1">
    <location>
        <begin position="44"/>
        <end position="137"/>
    </location>
</feature>
<feature type="domain" description="SCP" evidence="2">
    <location>
        <begin position="138"/>
        <end position="277"/>
    </location>
</feature>